<organism evidence="1 2">
    <name type="scientific">Paramecium sonneborni</name>
    <dbReference type="NCBI Taxonomy" id="65129"/>
    <lineage>
        <taxon>Eukaryota</taxon>
        <taxon>Sar</taxon>
        <taxon>Alveolata</taxon>
        <taxon>Ciliophora</taxon>
        <taxon>Intramacronucleata</taxon>
        <taxon>Oligohymenophorea</taxon>
        <taxon>Peniculida</taxon>
        <taxon>Parameciidae</taxon>
        <taxon>Paramecium</taxon>
    </lineage>
</organism>
<evidence type="ECO:0000313" key="1">
    <source>
        <dbReference type="EMBL" id="CAD8130000.1"/>
    </source>
</evidence>
<dbReference type="AlphaFoldDB" id="A0A8S1RRR6"/>
<reference evidence="1" key="1">
    <citation type="submission" date="2021-01" db="EMBL/GenBank/DDBJ databases">
        <authorList>
            <consortium name="Genoscope - CEA"/>
            <person name="William W."/>
        </authorList>
    </citation>
    <scope>NUCLEOTIDE SEQUENCE</scope>
</reference>
<keyword evidence="2" id="KW-1185">Reference proteome</keyword>
<gene>
    <name evidence="1" type="ORF">PSON_ATCC_30995.1.T2550008</name>
</gene>
<accession>A0A8S1RRR6</accession>
<protein>
    <submittedName>
        <fullName evidence="1">Uncharacterized protein</fullName>
    </submittedName>
</protein>
<evidence type="ECO:0000313" key="2">
    <source>
        <dbReference type="Proteomes" id="UP000692954"/>
    </source>
</evidence>
<dbReference type="EMBL" id="CAJJDN010000255">
    <property type="protein sequence ID" value="CAD8130000.1"/>
    <property type="molecule type" value="Genomic_DNA"/>
</dbReference>
<dbReference type="Proteomes" id="UP000692954">
    <property type="component" value="Unassembled WGS sequence"/>
</dbReference>
<comment type="caution">
    <text evidence="1">The sequence shown here is derived from an EMBL/GenBank/DDBJ whole genome shotgun (WGS) entry which is preliminary data.</text>
</comment>
<proteinExistence type="predicted"/>
<name>A0A8S1RRR6_9CILI</name>
<sequence>MIINHHHTFILCPYECQIFNMLCTIDDKCKKIKQVVKIKNKYKWIFGLDGYCLWIENKIYVAKKHLVEAQKCQQIHHNLHLILVYNQILFHFALKQIQVMVALKKLMETEQKLSLECKNFNILGLFISQRYICYKICYRVIHKFLLQPINGLYKTQNCLFIHSRQMC</sequence>